<feature type="chain" id="PRO_5022227854" description="Lipoprotein" evidence="1">
    <location>
        <begin position="34"/>
        <end position="157"/>
    </location>
</feature>
<evidence type="ECO:0000313" key="2">
    <source>
        <dbReference type="EMBL" id="QDQ26990.1"/>
    </source>
</evidence>
<proteinExistence type="predicted"/>
<sequence>MMPDRSISYPPRARGPICGLLCALILTGAHANAAAQADICGNIKKIFQSGKYPQYAIPFEQIGLDHVRYEFDLDKNGIKEYLEATCGHSSDAQCDMNLTMNGKQGIQFSLPVGIRLLEINNRVYIVNGISIYGNGKVEWGNYTVHGVSPKRLRVVCK</sequence>
<dbReference type="KEGG" id="cari:FNU76_11795"/>
<keyword evidence="3" id="KW-1185">Reference proteome</keyword>
<protein>
    <recommendedName>
        <fullName evidence="4">Lipoprotein</fullName>
    </recommendedName>
</protein>
<evidence type="ECO:0008006" key="4">
    <source>
        <dbReference type="Google" id="ProtNLM"/>
    </source>
</evidence>
<organism evidence="2 3">
    <name type="scientific">Chitinimonas arctica</name>
    <dbReference type="NCBI Taxonomy" id="2594795"/>
    <lineage>
        <taxon>Bacteria</taxon>
        <taxon>Pseudomonadati</taxon>
        <taxon>Pseudomonadota</taxon>
        <taxon>Betaproteobacteria</taxon>
        <taxon>Neisseriales</taxon>
        <taxon>Chitinibacteraceae</taxon>
        <taxon>Chitinimonas</taxon>
    </lineage>
</organism>
<dbReference type="AlphaFoldDB" id="A0A516SFX3"/>
<dbReference type="EMBL" id="CP041730">
    <property type="protein sequence ID" value="QDQ26990.1"/>
    <property type="molecule type" value="Genomic_DNA"/>
</dbReference>
<keyword evidence="1" id="KW-0732">Signal</keyword>
<feature type="signal peptide" evidence="1">
    <location>
        <begin position="1"/>
        <end position="33"/>
    </location>
</feature>
<reference evidence="3" key="1">
    <citation type="submission" date="2019-07" db="EMBL/GenBank/DDBJ databases">
        <title>Chitinimonas sp. nov., isolated from Ny-Alesund, arctica soil.</title>
        <authorList>
            <person name="Xu Q."/>
            <person name="Peng F."/>
        </authorList>
    </citation>
    <scope>NUCLEOTIDE SEQUENCE [LARGE SCALE GENOMIC DNA]</scope>
    <source>
        <strain evidence="3">R3-44</strain>
    </source>
</reference>
<dbReference type="Proteomes" id="UP000317550">
    <property type="component" value="Chromosome"/>
</dbReference>
<evidence type="ECO:0000313" key="3">
    <source>
        <dbReference type="Proteomes" id="UP000317550"/>
    </source>
</evidence>
<gene>
    <name evidence="2" type="ORF">FNU76_11795</name>
</gene>
<name>A0A516SFX3_9NEIS</name>
<evidence type="ECO:0000256" key="1">
    <source>
        <dbReference type="SAM" id="SignalP"/>
    </source>
</evidence>
<accession>A0A516SFX3</accession>
<dbReference type="RefSeq" id="WP_144278383.1">
    <property type="nucleotide sequence ID" value="NZ_CP041730.1"/>
</dbReference>